<organism evidence="1 2">
    <name type="scientific">Rangifer tarandus platyrhynchus</name>
    <name type="common">Svalbard reindeer</name>
    <dbReference type="NCBI Taxonomy" id="3082113"/>
    <lineage>
        <taxon>Eukaryota</taxon>
        <taxon>Metazoa</taxon>
        <taxon>Chordata</taxon>
        <taxon>Craniata</taxon>
        <taxon>Vertebrata</taxon>
        <taxon>Euteleostomi</taxon>
        <taxon>Mammalia</taxon>
        <taxon>Eutheria</taxon>
        <taxon>Laurasiatheria</taxon>
        <taxon>Artiodactyla</taxon>
        <taxon>Ruminantia</taxon>
        <taxon>Pecora</taxon>
        <taxon>Cervidae</taxon>
        <taxon>Odocoileinae</taxon>
        <taxon>Rangifer</taxon>
    </lineage>
</organism>
<proteinExistence type="predicted"/>
<keyword evidence="2" id="KW-1185">Reference proteome</keyword>
<sequence>MKVTDREPIWGCGLSEVLLCSVGRPWGPDLSLQAGSPLSLKTLLGAASLWPNKNTHCSSHPCPPMLPCCHPQPRAISKPNQFPFPTETIVQALLPVASRTPGQRETGASVQVGAVAFEGAPWYNQESTAPLSALSYVLSLCFPLSGS</sequence>
<accession>A0ABN9A4F7</accession>
<dbReference type="Proteomes" id="UP001176941">
    <property type="component" value="Chromosome X"/>
</dbReference>
<gene>
    <name evidence="1" type="ORF">MRATA1EN1_LOCUS29871</name>
</gene>
<evidence type="ECO:0000313" key="1">
    <source>
        <dbReference type="EMBL" id="CAI9180909.1"/>
    </source>
</evidence>
<dbReference type="EMBL" id="OX460343">
    <property type="protein sequence ID" value="CAI9180909.1"/>
    <property type="molecule type" value="Genomic_DNA"/>
</dbReference>
<protein>
    <submittedName>
        <fullName evidence="1">Uncharacterized protein</fullName>
    </submittedName>
</protein>
<evidence type="ECO:0000313" key="2">
    <source>
        <dbReference type="Proteomes" id="UP001176941"/>
    </source>
</evidence>
<name>A0ABN9A4F7_RANTA</name>
<reference evidence="1" key="1">
    <citation type="submission" date="2023-04" db="EMBL/GenBank/DDBJ databases">
        <authorList>
            <consortium name="ELIXIR-Norway"/>
        </authorList>
    </citation>
    <scope>NUCLEOTIDE SEQUENCE [LARGE SCALE GENOMIC DNA]</scope>
</reference>